<evidence type="ECO:0000313" key="4">
    <source>
        <dbReference type="Proteomes" id="UP001500936"/>
    </source>
</evidence>
<reference evidence="4" key="1">
    <citation type="journal article" date="2019" name="Int. J. Syst. Evol. Microbiol.">
        <title>The Global Catalogue of Microorganisms (GCM) 10K type strain sequencing project: providing services to taxonomists for standard genome sequencing and annotation.</title>
        <authorList>
            <consortium name="The Broad Institute Genomics Platform"/>
            <consortium name="The Broad Institute Genome Sequencing Center for Infectious Disease"/>
            <person name="Wu L."/>
            <person name="Ma J."/>
        </authorList>
    </citation>
    <scope>NUCLEOTIDE SEQUENCE [LARGE SCALE GENOMIC DNA]</scope>
    <source>
        <strain evidence="4">JCM 17925</strain>
    </source>
</reference>
<sequence>MKKGDFIVNKLLAWMGAIGLSEYDGVTSPAYDILRPIIAIAGEYYHTLFRLPICSSELKRHSRGIMDMRLRLYFDKFGDVRVPSPPVEEQREISQKLLELDNEFSNAEKILTKQIEKLLELKAVLINSAVTGKIRV</sequence>
<name>A0ABP8KSF3_9BACT</name>
<keyword evidence="4" id="KW-1185">Reference proteome</keyword>
<comment type="caution">
    <text evidence="3">The sequence shown here is derived from an EMBL/GenBank/DDBJ whole genome shotgun (WGS) entry which is preliminary data.</text>
</comment>
<keyword evidence="2" id="KW-0238">DNA-binding</keyword>
<evidence type="ECO:0000313" key="3">
    <source>
        <dbReference type="EMBL" id="GAA4414550.1"/>
    </source>
</evidence>
<dbReference type="SUPFAM" id="SSF116734">
    <property type="entry name" value="DNA methylase specificity domain"/>
    <property type="match status" value="1"/>
</dbReference>
<keyword evidence="1" id="KW-0680">Restriction system</keyword>
<evidence type="ECO:0000256" key="1">
    <source>
        <dbReference type="ARBA" id="ARBA00022747"/>
    </source>
</evidence>
<dbReference type="EMBL" id="BAABHB010000011">
    <property type="protein sequence ID" value="GAA4414550.1"/>
    <property type="molecule type" value="Genomic_DNA"/>
</dbReference>
<dbReference type="InterPro" id="IPR044946">
    <property type="entry name" value="Restrct_endonuc_typeI_TRD_sf"/>
</dbReference>
<dbReference type="Gene3D" id="3.90.220.20">
    <property type="entry name" value="DNA methylase specificity domains"/>
    <property type="match status" value="1"/>
</dbReference>
<gene>
    <name evidence="3" type="ORF">GCM10023187_44230</name>
</gene>
<accession>A0ABP8KSF3</accession>
<evidence type="ECO:0008006" key="5">
    <source>
        <dbReference type="Google" id="ProtNLM"/>
    </source>
</evidence>
<evidence type="ECO:0000256" key="2">
    <source>
        <dbReference type="ARBA" id="ARBA00023125"/>
    </source>
</evidence>
<dbReference type="Proteomes" id="UP001500936">
    <property type="component" value="Unassembled WGS sequence"/>
</dbReference>
<proteinExistence type="predicted"/>
<organism evidence="3 4">
    <name type="scientific">Nibrella viscosa</name>
    <dbReference type="NCBI Taxonomy" id="1084524"/>
    <lineage>
        <taxon>Bacteria</taxon>
        <taxon>Pseudomonadati</taxon>
        <taxon>Bacteroidota</taxon>
        <taxon>Cytophagia</taxon>
        <taxon>Cytophagales</taxon>
        <taxon>Spirosomataceae</taxon>
        <taxon>Nibrella</taxon>
    </lineage>
</organism>
<protein>
    <recommendedName>
        <fullName evidence="5">Type I restriction modification DNA specificity domain-containing protein</fullName>
    </recommendedName>
</protein>
<dbReference type="RefSeq" id="WP_345270185.1">
    <property type="nucleotide sequence ID" value="NZ_BAABHB010000011.1"/>
</dbReference>